<feature type="compositionally biased region" description="Polar residues" evidence="1">
    <location>
        <begin position="198"/>
        <end position="218"/>
    </location>
</feature>
<evidence type="ECO:0000313" key="3">
    <source>
        <dbReference type="Proteomes" id="UP000821866"/>
    </source>
</evidence>
<reference evidence="2" key="1">
    <citation type="journal article" date="2020" name="Cell">
        <title>Large-Scale Comparative Analyses of Tick Genomes Elucidate Their Genetic Diversity and Vector Capacities.</title>
        <authorList>
            <consortium name="Tick Genome and Microbiome Consortium (TIGMIC)"/>
            <person name="Jia N."/>
            <person name="Wang J."/>
            <person name="Shi W."/>
            <person name="Du L."/>
            <person name="Sun Y."/>
            <person name="Zhan W."/>
            <person name="Jiang J.F."/>
            <person name="Wang Q."/>
            <person name="Zhang B."/>
            <person name="Ji P."/>
            <person name="Bell-Sakyi L."/>
            <person name="Cui X.M."/>
            <person name="Yuan T.T."/>
            <person name="Jiang B.G."/>
            <person name="Yang W.F."/>
            <person name="Lam T.T."/>
            <person name="Chang Q.C."/>
            <person name="Ding S.J."/>
            <person name="Wang X.J."/>
            <person name="Zhu J.G."/>
            <person name="Ruan X.D."/>
            <person name="Zhao L."/>
            <person name="Wei J.T."/>
            <person name="Ye R.Z."/>
            <person name="Que T.C."/>
            <person name="Du C.H."/>
            <person name="Zhou Y.H."/>
            <person name="Cheng J.X."/>
            <person name="Dai P.F."/>
            <person name="Guo W.B."/>
            <person name="Han X.H."/>
            <person name="Huang E.J."/>
            <person name="Li L.F."/>
            <person name="Wei W."/>
            <person name="Gao Y.C."/>
            <person name="Liu J.Z."/>
            <person name="Shao H.Z."/>
            <person name="Wang X."/>
            <person name="Wang C.C."/>
            <person name="Yang T.C."/>
            <person name="Huo Q.B."/>
            <person name="Li W."/>
            <person name="Chen H.Y."/>
            <person name="Chen S.E."/>
            <person name="Zhou L.G."/>
            <person name="Ni X.B."/>
            <person name="Tian J.H."/>
            <person name="Sheng Y."/>
            <person name="Liu T."/>
            <person name="Pan Y.S."/>
            <person name="Xia L.Y."/>
            <person name="Li J."/>
            <person name="Zhao F."/>
            <person name="Cao W.C."/>
        </authorList>
    </citation>
    <scope>NUCLEOTIDE SEQUENCE</scope>
    <source>
        <strain evidence="2">Rmic-2018</strain>
    </source>
</reference>
<organism evidence="2 3">
    <name type="scientific">Rhipicephalus microplus</name>
    <name type="common">Cattle tick</name>
    <name type="synonym">Boophilus microplus</name>
    <dbReference type="NCBI Taxonomy" id="6941"/>
    <lineage>
        <taxon>Eukaryota</taxon>
        <taxon>Metazoa</taxon>
        <taxon>Ecdysozoa</taxon>
        <taxon>Arthropoda</taxon>
        <taxon>Chelicerata</taxon>
        <taxon>Arachnida</taxon>
        <taxon>Acari</taxon>
        <taxon>Parasitiformes</taxon>
        <taxon>Ixodida</taxon>
        <taxon>Ixodoidea</taxon>
        <taxon>Ixodidae</taxon>
        <taxon>Rhipicephalinae</taxon>
        <taxon>Rhipicephalus</taxon>
        <taxon>Boophilus</taxon>
    </lineage>
</organism>
<evidence type="ECO:0000313" key="2">
    <source>
        <dbReference type="EMBL" id="KAH8031289.1"/>
    </source>
</evidence>
<feature type="region of interest" description="Disordered" evidence="1">
    <location>
        <begin position="1"/>
        <end position="48"/>
    </location>
</feature>
<reference evidence="2" key="2">
    <citation type="submission" date="2021-09" db="EMBL/GenBank/DDBJ databases">
        <authorList>
            <person name="Jia N."/>
            <person name="Wang J."/>
            <person name="Shi W."/>
            <person name="Du L."/>
            <person name="Sun Y."/>
            <person name="Zhan W."/>
            <person name="Jiang J."/>
            <person name="Wang Q."/>
            <person name="Zhang B."/>
            <person name="Ji P."/>
            <person name="Sakyi L.B."/>
            <person name="Cui X."/>
            <person name="Yuan T."/>
            <person name="Jiang B."/>
            <person name="Yang W."/>
            <person name="Lam T.T.-Y."/>
            <person name="Chang Q."/>
            <person name="Ding S."/>
            <person name="Wang X."/>
            <person name="Zhu J."/>
            <person name="Ruan X."/>
            <person name="Zhao L."/>
            <person name="Wei J."/>
            <person name="Que T."/>
            <person name="Du C."/>
            <person name="Cheng J."/>
            <person name="Dai P."/>
            <person name="Han X."/>
            <person name="Huang E."/>
            <person name="Gao Y."/>
            <person name="Liu J."/>
            <person name="Shao H."/>
            <person name="Ye R."/>
            <person name="Li L."/>
            <person name="Wei W."/>
            <person name="Wang X."/>
            <person name="Wang C."/>
            <person name="Huo Q."/>
            <person name="Li W."/>
            <person name="Guo W."/>
            <person name="Chen H."/>
            <person name="Chen S."/>
            <person name="Zhou L."/>
            <person name="Zhou L."/>
            <person name="Ni X."/>
            <person name="Tian J."/>
            <person name="Zhou Y."/>
            <person name="Sheng Y."/>
            <person name="Liu T."/>
            <person name="Pan Y."/>
            <person name="Xia L."/>
            <person name="Li J."/>
            <person name="Zhao F."/>
            <person name="Cao W."/>
        </authorList>
    </citation>
    <scope>NUCLEOTIDE SEQUENCE</scope>
    <source>
        <strain evidence="2">Rmic-2018</strain>
        <tissue evidence="2">Larvae</tissue>
    </source>
</reference>
<protein>
    <submittedName>
        <fullName evidence="2">Uncharacterized protein</fullName>
    </submittedName>
</protein>
<feature type="region of interest" description="Disordered" evidence="1">
    <location>
        <begin position="277"/>
        <end position="312"/>
    </location>
</feature>
<feature type="compositionally biased region" description="Polar residues" evidence="1">
    <location>
        <begin position="110"/>
        <end position="124"/>
    </location>
</feature>
<proteinExistence type="predicted"/>
<evidence type="ECO:0000256" key="1">
    <source>
        <dbReference type="SAM" id="MobiDB-lite"/>
    </source>
</evidence>
<keyword evidence="3" id="KW-1185">Reference proteome</keyword>
<comment type="caution">
    <text evidence="2">The sequence shown here is derived from an EMBL/GenBank/DDBJ whole genome shotgun (WGS) entry which is preliminary data.</text>
</comment>
<feature type="compositionally biased region" description="Pro residues" evidence="1">
    <location>
        <begin position="34"/>
        <end position="45"/>
    </location>
</feature>
<name>A0A9J6EAK9_RHIMP</name>
<gene>
    <name evidence="2" type="ORF">HPB51_015224</name>
</gene>
<feature type="region of interest" description="Disordered" evidence="1">
    <location>
        <begin position="62"/>
        <end position="160"/>
    </location>
</feature>
<feature type="region of interest" description="Disordered" evidence="1">
    <location>
        <begin position="173"/>
        <end position="259"/>
    </location>
</feature>
<dbReference type="Proteomes" id="UP000821866">
    <property type="component" value="Chromosome 3"/>
</dbReference>
<feature type="compositionally biased region" description="Basic and acidic residues" evidence="1">
    <location>
        <begin position="1"/>
        <end position="12"/>
    </location>
</feature>
<feature type="compositionally biased region" description="Basic and acidic residues" evidence="1">
    <location>
        <begin position="291"/>
        <end position="300"/>
    </location>
</feature>
<dbReference type="EMBL" id="JABSTU010000005">
    <property type="protein sequence ID" value="KAH8031289.1"/>
    <property type="molecule type" value="Genomic_DNA"/>
</dbReference>
<accession>A0A9J6EAK9</accession>
<feature type="compositionally biased region" description="Acidic residues" evidence="1">
    <location>
        <begin position="301"/>
        <end position="312"/>
    </location>
</feature>
<dbReference type="AlphaFoldDB" id="A0A9J6EAK9"/>
<sequence>MADDKKEADWKSRKTPPKKQRCDSSSSGEETGPPGQPQPLPPPQPMTVLSRHKQIQTEFQINAENTLSMNEILEQRSGHMGPDPANFSVVGPSNPKDAAAGETSFAAPSASKSQEMPLNVSSLLAQRHEKSESASIAVPPIKEQPRATTSTVVASGGSGEKAQTRFGFHCFRGCDKTPPPTPKHMSSTVDKPPYSSADKPTSSSTDKYLYTSADSDTYSPEPRLKSQYSRITPHPDTLKVEEVPYDPNEMEPYVEPPKTFRSEGVNTLYTFISECQIQMHSRPPPTPPVHSAEKPSSEQEEKMDEDDGESAD</sequence>